<dbReference type="SFLD" id="SFLDS00003">
    <property type="entry name" value="Haloacid_Dehalogenase"/>
    <property type="match status" value="1"/>
</dbReference>
<reference evidence="2" key="1">
    <citation type="journal article" date="2019" name="Int. J. Syst. Evol. Microbiol.">
        <title>The Global Catalogue of Microorganisms (GCM) 10K type strain sequencing project: providing services to taxonomists for standard genome sequencing and annotation.</title>
        <authorList>
            <consortium name="The Broad Institute Genomics Platform"/>
            <consortium name="The Broad Institute Genome Sequencing Center for Infectious Disease"/>
            <person name="Wu L."/>
            <person name="Ma J."/>
        </authorList>
    </citation>
    <scope>NUCLEOTIDE SEQUENCE [LARGE SCALE GENOMIC DNA]</scope>
    <source>
        <strain evidence="2">CCM 8908</strain>
    </source>
</reference>
<dbReference type="RefSeq" id="WP_125688760.1">
    <property type="nucleotide sequence ID" value="NZ_JBHSSI010000085.1"/>
</dbReference>
<dbReference type="GO" id="GO:0016787">
    <property type="term" value="F:hydrolase activity"/>
    <property type="evidence" value="ECO:0007669"/>
    <property type="project" value="UniProtKB-KW"/>
</dbReference>
<dbReference type="Gene3D" id="3.40.50.1000">
    <property type="entry name" value="HAD superfamily/HAD-like"/>
    <property type="match status" value="1"/>
</dbReference>
<dbReference type="NCBIfam" id="TIGR01484">
    <property type="entry name" value="HAD-SF-IIB"/>
    <property type="match status" value="1"/>
</dbReference>
<dbReference type="Proteomes" id="UP001596283">
    <property type="component" value="Unassembled WGS sequence"/>
</dbReference>
<dbReference type="InterPro" id="IPR006379">
    <property type="entry name" value="HAD-SF_hydro_IIB"/>
</dbReference>
<sequence length="264" mass="28649">MIKHIFTDMDGTLLNSCGELSPVTRQVVRQSQIPVTLVSARAPLEMANAIKQLGLTAPQIAFNGGMIFYPGQPQALQCHFIPRDASTVILSRLKRDFPSVSVSCYDQDNWYAAQVDSGILHEQALTHQTPIIVGVPLAELAETRQLLKIMVIIDDSAMMASLQRVLVTADLPVSIKRSGQAYLEITSKLAIKSQGIAYLLNQTALSAVDAAAFGDGHNDLPMLRMVGMPIVMGNAPAEIQAIGRYVTKTNDEDGVAYGMTHFLI</sequence>
<dbReference type="Gene3D" id="3.30.1240.10">
    <property type="match status" value="1"/>
</dbReference>
<dbReference type="InterPro" id="IPR000150">
    <property type="entry name" value="Cof"/>
</dbReference>
<dbReference type="SUPFAM" id="SSF56784">
    <property type="entry name" value="HAD-like"/>
    <property type="match status" value="1"/>
</dbReference>
<dbReference type="EMBL" id="JBHSSI010000085">
    <property type="protein sequence ID" value="MFC6261886.1"/>
    <property type="molecule type" value="Genomic_DNA"/>
</dbReference>
<dbReference type="InterPro" id="IPR036412">
    <property type="entry name" value="HAD-like_sf"/>
</dbReference>
<comment type="caution">
    <text evidence="1">The sequence shown here is derived from an EMBL/GenBank/DDBJ whole genome shotgun (WGS) entry which is preliminary data.</text>
</comment>
<dbReference type="SFLD" id="SFLDG01140">
    <property type="entry name" value="C2.B:_Phosphomannomutase_and_P"/>
    <property type="match status" value="1"/>
</dbReference>
<protein>
    <submittedName>
        <fullName evidence="1">Cof-type HAD-IIB family hydrolase</fullName>
    </submittedName>
</protein>
<dbReference type="NCBIfam" id="TIGR00099">
    <property type="entry name" value="Cof-subfamily"/>
    <property type="match status" value="1"/>
</dbReference>
<name>A0ABW1TKN7_9LACO</name>
<dbReference type="InterPro" id="IPR023214">
    <property type="entry name" value="HAD_sf"/>
</dbReference>
<dbReference type="PROSITE" id="PS01229">
    <property type="entry name" value="COF_2"/>
    <property type="match status" value="1"/>
</dbReference>
<keyword evidence="1" id="KW-0378">Hydrolase</keyword>
<dbReference type="Pfam" id="PF08282">
    <property type="entry name" value="Hydrolase_3"/>
    <property type="match status" value="1"/>
</dbReference>
<proteinExistence type="predicted"/>
<dbReference type="PANTHER" id="PTHR10000">
    <property type="entry name" value="PHOSPHOSERINE PHOSPHATASE"/>
    <property type="match status" value="1"/>
</dbReference>
<accession>A0ABW1TKN7</accession>
<keyword evidence="2" id="KW-1185">Reference proteome</keyword>
<dbReference type="PANTHER" id="PTHR10000:SF8">
    <property type="entry name" value="HAD SUPERFAMILY HYDROLASE-LIKE, TYPE 3"/>
    <property type="match status" value="1"/>
</dbReference>
<gene>
    <name evidence="1" type="ORF">ACFP1C_13210</name>
</gene>
<organism evidence="1 2">
    <name type="scientific">Levilactobacillus fujinensis</name>
    <dbReference type="NCBI Taxonomy" id="2486024"/>
    <lineage>
        <taxon>Bacteria</taxon>
        <taxon>Bacillati</taxon>
        <taxon>Bacillota</taxon>
        <taxon>Bacilli</taxon>
        <taxon>Lactobacillales</taxon>
        <taxon>Lactobacillaceae</taxon>
        <taxon>Levilactobacillus</taxon>
    </lineage>
</organism>
<evidence type="ECO:0000313" key="2">
    <source>
        <dbReference type="Proteomes" id="UP001596283"/>
    </source>
</evidence>
<evidence type="ECO:0000313" key="1">
    <source>
        <dbReference type="EMBL" id="MFC6261886.1"/>
    </source>
</evidence>